<name>A0AAE1DRP5_9GAST</name>
<dbReference type="EMBL" id="JAWDGP010002748">
    <property type="protein sequence ID" value="KAK3780287.1"/>
    <property type="molecule type" value="Genomic_DNA"/>
</dbReference>
<organism evidence="1 2">
    <name type="scientific">Elysia crispata</name>
    <name type="common">lettuce slug</name>
    <dbReference type="NCBI Taxonomy" id="231223"/>
    <lineage>
        <taxon>Eukaryota</taxon>
        <taxon>Metazoa</taxon>
        <taxon>Spiralia</taxon>
        <taxon>Lophotrochozoa</taxon>
        <taxon>Mollusca</taxon>
        <taxon>Gastropoda</taxon>
        <taxon>Heterobranchia</taxon>
        <taxon>Euthyneura</taxon>
        <taxon>Panpulmonata</taxon>
        <taxon>Sacoglossa</taxon>
        <taxon>Placobranchoidea</taxon>
        <taxon>Plakobranchidae</taxon>
        <taxon>Elysia</taxon>
    </lineage>
</organism>
<gene>
    <name evidence="1" type="ORF">RRG08_006193</name>
</gene>
<proteinExistence type="predicted"/>
<sequence>MLWLDERQVALRTVAEVISVWSGPLYICQFPPMAFARQGYETRLMPNTTCMPLRQRHTTWPKSRIHITPLFYQDETRARLRLVVKPEKPRNFPWQTRDEAMPRP</sequence>
<keyword evidence="2" id="KW-1185">Reference proteome</keyword>
<reference evidence="1" key="1">
    <citation type="journal article" date="2023" name="G3 (Bethesda)">
        <title>A reference genome for the long-term kleptoplast-retaining sea slug Elysia crispata morphotype clarki.</title>
        <authorList>
            <person name="Eastman K.E."/>
            <person name="Pendleton A.L."/>
            <person name="Shaikh M.A."/>
            <person name="Suttiyut T."/>
            <person name="Ogas R."/>
            <person name="Tomko P."/>
            <person name="Gavelis G."/>
            <person name="Widhalm J.R."/>
            <person name="Wisecaver J.H."/>
        </authorList>
    </citation>
    <scope>NUCLEOTIDE SEQUENCE</scope>
    <source>
        <strain evidence="1">ECLA1</strain>
    </source>
</reference>
<protein>
    <submittedName>
        <fullName evidence="1">Uncharacterized protein</fullName>
    </submittedName>
</protein>
<dbReference type="AlphaFoldDB" id="A0AAE1DRP5"/>
<evidence type="ECO:0000313" key="2">
    <source>
        <dbReference type="Proteomes" id="UP001283361"/>
    </source>
</evidence>
<evidence type="ECO:0000313" key="1">
    <source>
        <dbReference type="EMBL" id="KAK3780287.1"/>
    </source>
</evidence>
<accession>A0AAE1DRP5</accession>
<comment type="caution">
    <text evidence="1">The sequence shown here is derived from an EMBL/GenBank/DDBJ whole genome shotgun (WGS) entry which is preliminary data.</text>
</comment>
<dbReference type="Proteomes" id="UP001283361">
    <property type="component" value="Unassembled WGS sequence"/>
</dbReference>